<evidence type="ECO:0000313" key="3">
    <source>
        <dbReference type="Proteomes" id="UP000053097"/>
    </source>
</evidence>
<proteinExistence type="predicted"/>
<dbReference type="PANTHER" id="PTHR47331">
    <property type="entry name" value="PHD-TYPE DOMAIN-CONTAINING PROTEIN"/>
    <property type="match status" value="1"/>
</dbReference>
<dbReference type="OMA" id="DHRTISW"/>
<dbReference type="Pfam" id="PF17921">
    <property type="entry name" value="Integrase_H2C2"/>
    <property type="match status" value="1"/>
</dbReference>
<organism evidence="2 3">
    <name type="scientific">Ooceraea biroi</name>
    <name type="common">Clonal raider ant</name>
    <name type="synonym">Cerapachys biroi</name>
    <dbReference type="NCBI Taxonomy" id="2015173"/>
    <lineage>
        <taxon>Eukaryota</taxon>
        <taxon>Metazoa</taxon>
        <taxon>Ecdysozoa</taxon>
        <taxon>Arthropoda</taxon>
        <taxon>Hexapoda</taxon>
        <taxon>Insecta</taxon>
        <taxon>Pterygota</taxon>
        <taxon>Neoptera</taxon>
        <taxon>Endopterygota</taxon>
        <taxon>Hymenoptera</taxon>
        <taxon>Apocrita</taxon>
        <taxon>Aculeata</taxon>
        <taxon>Formicoidea</taxon>
        <taxon>Formicidae</taxon>
        <taxon>Dorylinae</taxon>
        <taxon>Ooceraea</taxon>
    </lineage>
</organism>
<accession>A0A026WUQ9</accession>
<feature type="domain" description="Integrase zinc-binding" evidence="1">
    <location>
        <begin position="145"/>
        <end position="199"/>
    </location>
</feature>
<name>A0A026WUQ9_OOCBI</name>
<evidence type="ECO:0000259" key="1">
    <source>
        <dbReference type="Pfam" id="PF17921"/>
    </source>
</evidence>
<protein>
    <recommendedName>
        <fullName evidence="1">Integrase zinc-binding domain-containing protein</fullName>
    </recommendedName>
</protein>
<gene>
    <name evidence="2" type="ORF">X777_16397</name>
</gene>
<keyword evidence="3" id="KW-1185">Reference proteome</keyword>
<dbReference type="EMBL" id="KK107097">
    <property type="protein sequence ID" value="EZA59698.1"/>
    <property type="molecule type" value="Genomic_DNA"/>
</dbReference>
<dbReference type="Proteomes" id="UP000053097">
    <property type="component" value="Unassembled WGS sequence"/>
</dbReference>
<evidence type="ECO:0000313" key="2">
    <source>
        <dbReference type="EMBL" id="EZA59698.1"/>
    </source>
</evidence>
<feature type="non-terminal residue" evidence="2">
    <location>
        <position position="1"/>
    </location>
</feature>
<dbReference type="PANTHER" id="PTHR47331:SF6">
    <property type="entry name" value="DOUBLECORTIN DOMAIN-CONTAINING PROTEIN"/>
    <property type="match status" value="1"/>
</dbReference>
<reference evidence="2 3" key="1">
    <citation type="journal article" date="2014" name="Curr. Biol.">
        <title>The genome of the clonal raider ant Cerapachys biroi.</title>
        <authorList>
            <person name="Oxley P.R."/>
            <person name="Ji L."/>
            <person name="Fetter-Pruneda I."/>
            <person name="McKenzie S.K."/>
            <person name="Li C."/>
            <person name="Hu H."/>
            <person name="Zhang G."/>
            <person name="Kronauer D.J."/>
        </authorList>
    </citation>
    <scope>NUCLEOTIDE SEQUENCE [LARGE SCALE GENOMIC DNA]</scope>
</reference>
<dbReference type="InterPro" id="IPR041588">
    <property type="entry name" value="Integrase_H2C2"/>
</dbReference>
<dbReference type="AlphaFoldDB" id="A0A026WUQ9"/>
<dbReference type="STRING" id="2015173.A0A026WUQ9"/>
<sequence length="275" mass="30813">QLRFIDSLRFLNSSLDKLSSFLNKEKLAANPTMSRLYTEFLREYEDLGHMSPVAPNSPTDSHTFFLPHHGVLKESSSTTSPGLSDSHGDHRTISWPFERHISNSHSLIRLAPFVDAAGLLRVGGRLRNALIDPDTKHPILLPRDSTFTRLLLEDTHRQTLHGGVQVMLSVLRQRFWILGDRNPVSAVARRCIRCTRYRAAAAKELMGQLPASRVTPSRPFLNSGVDYAGPFSLRTWHGRSGRTYKGFLILFVCFSTPAVHIEMATGCLPFHALSA</sequence>